<dbReference type="InterPro" id="IPR001789">
    <property type="entry name" value="Sig_transdc_resp-reg_receiver"/>
</dbReference>
<dbReference type="InterPro" id="IPR039420">
    <property type="entry name" value="WalR-like"/>
</dbReference>
<evidence type="ECO:0000313" key="6">
    <source>
        <dbReference type="EMBL" id="KJV05835.1"/>
    </source>
</evidence>
<evidence type="ECO:0008006" key="8">
    <source>
        <dbReference type="Google" id="ProtNLM"/>
    </source>
</evidence>
<dbReference type="Gene3D" id="3.40.50.2300">
    <property type="match status" value="1"/>
</dbReference>
<dbReference type="CDD" id="cd06170">
    <property type="entry name" value="LuxR_C_like"/>
    <property type="match status" value="1"/>
</dbReference>
<accession>A0A0F3IGA6</accession>
<dbReference type="PROSITE" id="PS00622">
    <property type="entry name" value="HTH_LUXR_1"/>
    <property type="match status" value="1"/>
</dbReference>
<dbReference type="InterPro" id="IPR016032">
    <property type="entry name" value="Sig_transdc_resp-reg_C-effctor"/>
</dbReference>
<feature type="domain" description="HTH luxR-type" evidence="4">
    <location>
        <begin position="159"/>
        <end position="224"/>
    </location>
</feature>
<dbReference type="InterPro" id="IPR058245">
    <property type="entry name" value="NreC/VraR/RcsB-like_REC"/>
</dbReference>
<name>A0A0F3IGA6_9GAMM</name>
<dbReference type="AlphaFoldDB" id="A0A0F3IGA6"/>
<keyword evidence="2" id="KW-0238">DNA-binding</keyword>
<dbReference type="GO" id="GO:0006355">
    <property type="term" value="P:regulation of DNA-templated transcription"/>
    <property type="evidence" value="ECO:0007669"/>
    <property type="project" value="InterPro"/>
</dbReference>
<dbReference type="PRINTS" id="PR00038">
    <property type="entry name" value="HTHLUXR"/>
</dbReference>
<gene>
    <name evidence="6" type="ORF">VZ94_15310</name>
</gene>
<dbReference type="EMBL" id="LAJX01000168">
    <property type="protein sequence ID" value="KJV05835.1"/>
    <property type="molecule type" value="Genomic_DNA"/>
</dbReference>
<evidence type="ECO:0000313" key="7">
    <source>
        <dbReference type="Proteomes" id="UP000033684"/>
    </source>
</evidence>
<dbReference type="SUPFAM" id="SSF46894">
    <property type="entry name" value="C-terminal effector domain of the bipartite response regulators"/>
    <property type="match status" value="1"/>
</dbReference>
<dbReference type="Pfam" id="PF00072">
    <property type="entry name" value="Response_reg"/>
    <property type="match status" value="1"/>
</dbReference>
<keyword evidence="1 3" id="KW-0597">Phosphoprotein</keyword>
<dbReference type="InterPro" id="IPR000792">
    <property type="entry name" value="Tscrpt_reg_LuxR_C"/>
</dbReference>
<dbReference type="GO" id="GO:0000160">
    <property type="term" value="P:phosphorelay signal transduction system"/>
    <property type="evidence" value="ECO:0007669"/>
    <property type="project" value="InterPro"/>
</dbReference>
<dbReference type="SMART" id="SM00448">
    <property type="entry name" value="REC"/>
    <property type="match status" value="1"/>
</dbReference>
<reference evidence="7" key="1">
    <citation type="submission" date="2015-03" db="EMBL/GenBank/DDBJ databases">
        <title>Draft genome sequence of a novel methanotroph (Sn10-6) isolated from flooded ricefield rhizosphere in India.</title>
        <authorList>
            <person name="Pandit P.S."/>
            <person name="Pore S.D."/>
            <person name="Arora P."/>
            <person name="Kapse N.G."/>
            <person name="Dhakephalkar P.K."/>
            <person name="Rahalkar M.C."/>
        </authorList>
    </citation>
    <scope>NUCLEOTIDE SEQUENCE [LARGE SCALE GENOMIC DNA]</scope>
    <source>
        <strain evidence="7">Sn10-6</strain>
    </source>
</reference>
<feature type="modified residue" description="4-aspartylphosphate" evidence="3">
    <location>
        <position position="54"/>
    </location>
</feature>
<feature type="domain" description="Response regulatory" evidence="5">
    <location>
        <begin position="3"/>
        <end position="119"/>
    </location>
</feature>
<evidence type="ECO:0000256" key="3">
    <source>
        <dbReference type="PROSITE-ProRule" id="PRU00169"/>
    </source>
</evidence>
<protein>
    <recommendedName>
        <fullName evidence="8">LuxR family transcriptional regulator</fullName>
    </recommendedName>
</protein>
<dbReference type="PROSITE" id="PS50110">
    <property type="entry name" value="RESPONSE_REGULATORY"/>
    <property type="match status" value="1"/>
</dbReference>
<dbReference type="InterPro" id="IPR011006">
    <property type="entry name" value="CheY-like_superfamily"/>
</dbReference>
<dbReference type="PANTHER" id="PTHR43214">
    <property type="entry name" value="TWO-COMPONENT RESPONSE REGULATOR"/>
    <property type="match status" value="1"/>
</dbReference>
<dbReference type="SMART" id="SM00421">
    <property type="entry name" value="HTH_LUXR"/>
    <property type="match status" value="1"/>
</dbReference>
<reference evidence="6 7" key="2">
    <citation type="journal article" date="2016" name="Microb. Ecol.">
        <title>Genome Characteristics of a Novel Type I Methanotroph (Sn10-6) Isolated from a Flooded Indian Rice Field.</title>
        <authorList>
            <person name="Rahalkar M.C."/>
            <person name="Pandit P.S."/>
            <person name="Dhakephalkar P.K."/>
            <person name="Pore S."/>
            <person name="Arora P."/>
            <person name="Kapse N."/>
        </authorList>
    </citation>
    <scope>NUCLEOTIDE SEQUENCE [LARGE SCALE GENOMIC DNA]</scope>
    <source>
        <strain evidence="6 7">Sn10-6</strain>
    </source>
</reference>
<sequence length="232" mass="25130">MIRVLIADEHELVRLGFCTLVESRPGIELIGHTDSFEDLKSQAQKLQPDVILLDFNLIEGNIVNRIPDLLAVCPNGKILVFTAIEDSELHLLALRLGALGIFAKKKLSAETLIKAITCVYGGEVWVNRSTTALLLQNFNEITVSEYSDTKAAGTLTATKSDKLNALTKREADVACLAAQGMSAKNIAKKLFISEKTVRNQLTAIYNKLGVASQLELALQASSLGIAIDQPGL</sequence>
<dbReference type="CDD" id="cd17535">
    <property type="entry name" value="REC_NarL-like"/>
    <property type="match status" value="1"/>
</dbReference>
<proteinExistence type="predicted"/>
<evidence type="ECO:0000256" key="1">
    <source>
        <dbReference type="ARBA" id="ARBA00022553"/>
    </source>
</evidence>
<organism evidence="6 7">
    <name type="scientific">Methylocucumis oryzae</name>
    <dbReference type="NCBI Taxonomy" id="1632867"/>
    <lineage>
        <taxon>Bacteria</taxon>
        <taxon>Pseudomonadati</taxon>
        <taxon>Pseudomonadota</taxon>
        <taxon>Gammaproteobacteria</taxon>
        <taxon>Methylococcales</taxon>
        <taxon>Methylococcaceae</taxon>
        <taxon>Methylocucumis</taxon>
    </lineage>
</organism>
<comment type="caution">
    <text evidence="6">The sequence shown here is derived from an EMBL/GenBank/DDBJ whole genome shotgun (WGS) entry which is preliminary data.</text>
</comment>
<evidence type="ECO:0000259" key="4">
    <source>
        <dbReference type="PROSITE" id="PS50043"/>
    </source>
</evidence>
<dbReference type="SUPFAM" id="SSF52172">
    <property type="entry name" value="CheY-like"/>
    <property type="match status" value="1"/>
</dbReference>
<dbReference type="Pfam" id="PF00196">
    <property type="entry name" value="GerE"/>
    <property type="match status" value="1"/>
</dbReference>
<evidence type="ECO:0000256" key="2">
    <source>
        <dbReference type="ARBA" id="ARBA00023125"/>
    </source>
</evidence>
<evidence type="ECO:0000259" key="5">
    <source>
        <dbReference type="PROSITE" id="PS50110"/>
    </source>
</evidence>
<dbReference type="PROSITE" id="PS50043">
    <property type="entry name" value="HTH_LUXR_2"/>
    <property type="match status" value="1"/>
</dbReference>
<dbReference type="Proteomes" id="UP000033684">
    <property type="component" value="Unassembled WGS sequence"/>
</dbReference>
<dbReference type="GO" id="GO:0003677">
    <property type="term" value="F:DNA binding"/>
    <property type="evidence" value="ECO:0007669"/>
    <property type="project" value="UniProtKB-KW"/>
</dbReference>
<dbReference type="PANTHER" id="PTHR43214:SF38">
    <property type="entry name" value="NITRATE_NITRITE RESPONSE REGULATOR PROTEIN NARL"/>
    <property type="match status" value="1"/>
</dbReference>
<keyword evidence="7" id="KW-1185">Reference proteome</keyword>